<dbReference type="SUPFAM" id="SSF46689">
    <property type="entry name" value="Homeodomain-like"/>
    <property type="match status" value="1"/>
</dbReference>
<name>A0A2K3NR39_TRIPR</name>
<dbReference type="PROSITE" id="PS50071">
    <property type="entry name" value="HOMEOBOX_2"/>
    <property type="match status" value="1"/>
</dbReference>
<feature type="domain" description="Homeobox" evidence="3">
    <location>
        <begin position="1"/>
        <end position="56"/>
    </location>
</feature>
<evidence type="ECO:0000313" key="5">
    <source>
        <dbReference type="Proteomes" id="UP000236291"/>
    </source>
</evidence>
<comment type="subcellular location">
    <subcellularLocation>
        <location evidence="1 2">Nucleus</location>
    </subcellularLocation>
</comment>
<keyword evidence="2" id="KW-0539">Nucleus</keyword>
<organism evidence="4 5">
    <name type="scientific">Trifolium pratense</name>
    <name type="common">Red clover</name>
    <dbReference type="NCBI Taxonomy" id="57577"/>
    <lineage>
        <taxon>Eukaryota</taxon>
        <taxon>Viridiplantae</taxon>
        <taxon>Streptophyta</taxon>
        <taxon>Embryophyta</taxon>
        <taxon>Tracheophyta</taxon>
        <taxon>Spermatophyta</taxon>
        <taxon>Magnoliopsida</taxon>
        <taxon>eudicotyledons</taxon>
        <taxon>Gunneridae</taxon>
        <taxon>Pentapetalae</taxon>
        <taxon>rosids</taxon>
        <taxon>fabids</taxon>
        <taxon>Fabales</taxon>
        <taxon>Fabaceae</taxon>
        <taxon>Papilionoideae</taxon>
        <taxon>50 kb inversion clade</taxon>
        <taxon>NPAAA clade</taxon>
        <taxon>Hologalegina</taxon>
        <taxon>IRL clade</taxon>
        <taxon>Trifolieae</taxon>
        <taxon>Trifolium</taxon>
    </lineage>
</organism>
<dbReference type="GO" id="GO:0003677">
    <property type="term" value="F:DNA binding"/>
    <property type="evidence" value="ECO:0007669"/>
    <property type="project" value="UniProtKB-UniRule"/>
</dbReference>
<dbReference type="InterPro" id="IPR001356">
    <property type="entry name" value="HD"/>
</dbReference>
<dbReference type="EMBL" id="ASHM01000833">
    <property type="protein sequence ID" value="PNY05498.1"/>
    <property type="molecule type" value="Genomic_DNA"/>
</dbReference>
<dbReference type="InterPro" id="IPR039276">
    <property type="entry name" value="SHH1/2"/>
</dbReference>
<comment type="caution">
    <text evidence="4">The sequence shown here is derived from an EMBL/GenBank/DDBJ whole genome shotgun (WGS) entry which is preliminary data.</text>
</comment>
<evidence type="ECO:0000256" key="2">
    <source>
        <dbReference type="PROSITE-ProRule" id="PRU00108"/>
    </source>
</evidence>
<dbReference type="GO" id="GO:0005634">
    <property type="term" value="C:nucleus"/>
    <property type="evidence" value="ECO:0007669"/>
    <property type="project" value="UniProtKB-SubCell"/>
</dbReference>
<sequence length="165" mass="18460">MEAILSDHNNAMPAKDVLDALADKFSESPNRKGKITVQMKQVWNWFQNKRYAIRAKSSKTPAKLNITPMPRVDLAPGRIMAQPTASPIPAPSASGRMLLLGYYESCYNPRLYDPSPAYRSYLAQTTAKVAPENSVMEFEAKSGRDGAWYDVANFLSYRHLESSDP</sequence>
<proteinExistence type="predicted"/>
<reference evidence="4 5" key="2">
    <citation type="journal article" date="2017" name="Front. Plant Sci.">
        <title>Gene Classification and Mining of Molecular Markers Useful in Red Clover (Trifolium pratense) Breeding.</title>
        <authorList>
            <person name="Istvanek J."/>
            <person name="Dluhosova J."/>
            <person name="Dluhos P."/>
            <person name="Patkova L."/>
            <person name="Nedelnik J."/>
            <person name="Repkova J."/>
        </authorList>
    </citation>
    <scope>NUCLEOTIDE SEQUENCE [LARGE SCALE GENOMIC DNA]</scope>
    <source>
        <strain evidence="5">cv. Tatra</strain>
        <tissue evidence="4">Young leaves</tissue>
    </source>
</reference>
<dbReference type="PANTHER" id="PTHR33827">
    <property type="entry name" value="PROTEIN SAWADEE HOMEODOMAIN HOMOLOG 2"/>
    <property type="match status" value="1"/>
</dbReference>
<reference evidence="4 5" key="1">
    <citation type="journal article" date="2014" name="Am. J. Bot.">
        <title>Genome assembly and annotation for red clover (Trifolium pratense; Fabaceae).</title>
        <authorList>
            <person name="Istvanek J."/>
            <person name="Jaros M."/>
            <person name="Krenek A."/>
            <person name="Repkova J."/>
        </authorList>
    </citation>
    <scope>NUCLEOTIDE SEQUENCE [LARGE SCALE GENOMIC DNA]</scope>
    <source>
        <strain evidence="5">cv. Tatra</strain>
        <tissue evidence="4">Young leaves</tissue>
    </source>
</reference>
<evidence type="ECO:0000313" key="4">
    <source>
        <dbReference type="EMBL" id="PNY05498.1"/>
    </source>
</evidence>
<dbReference type="STRING" id="57577.A0A2K3NR39"/>
<dbReference type="Gene3D" id="2.40.50.40">
    <property type="match status" value="1"/>
</dbReference>
<feature type="DNA-binding region" description="Homeobox" evidence="2">
    <location>
        <begin position="3"/>
        <end position="57"/>
    </location>
</feature>
<accession>A0A2K3NR39</accession>
<keyword evidence="2" id="KW-0238">DNA-binding</keyword>
<feature type="non-terminal residue" evidence="4">
    <location>
        <position position="165"/>
    </location>
</feature>
<evidence type="ECO:0000256" key="1">
    <source>
        <dbReference type="ARBA" id="ARBA00004123"/>
    </source>
</evidence>
<dbReference type="PANTHER" id="PTHR33827:SF7">
    <property type="entry name" value="PROTEIN SAWADEE HOMEODOMAIN HOMOLOG 2"/>
    <property type="match status" value="1"/>
</dbReference>
<dbReference type="AlphaFoldDB" id="A0A2K3NR39"/>
<keyword evidence="2" id="KW-0371">Homeobox</keyword>
<protein>
    <submittedName>
        <fullName evidence="4">Sequence-specific DNA binding transcription factor</fullName>
    </submittedName>
</protein>
<gene>
    <name evidence="4" type="ORF">L195_g001950</name>
</gene>
<dbReference type="Proteomes" id="UP000236291">
    <property type="component" value="Unassembled WGS sequence"/>
</dbReference>
<evidence type="ECO:0000259" key="3">
    <source>
        <dbReference type="PROSITE" id="PS50071"/>
    </source>
</evidence>
<dbReference type="InterPro" id="IPR009057">
    <property type="entry name" value="Homeodomain-like_sf"/>
</dbReference>
<dbReference type="ExpressionAtlas" id="A0A2K3NR39">
    <property type="expression patterns" value="baseline"/>
</dbReference>